<reference evidence="7 8" key="1">
    <citation type="submission" date="2024-06" db="EMBL/GenBank/DDBJ databases">
        <title>The Natural Products Discovery Center: Release of the First 8490 Sequenced Strains for Exploring Actinobacteria Biosynthetic Diversity.</title>
        <authorList>
            <person name="Kalkreuter E."/>
            <person name="Kautsar S.A."/>
            <person name="Yang D."/>
            <person name="Bader C.D."/>
            <person name="Teijaro C.N."/>
            <person name="Fluegel L."/>
            <person name="Davis C.M."/>
            <person name="Simpson J.R."/>
            <person name="Lauterbach L."/>
            <person name="Steele A.D."/>
            <person name="Gui C."/>
            <person name="Meng S."/>
            <person name="Li G."/>
            <person name="Viehrig K."/>
            <person name="Ye F."/>
            <person name="Su P."/>
            <person name="Kiefer A.F."/>
            <person name="Nichols A."/>
            <person name="Cepeda A.J."/>
            <person name="Yan W."/>
            <person name="Fan B."/>
            <person name="Jiang Y."/>
            <person name="Adhikari A."/>
            <person name="Zheng C.-J."/>
            <person name="Schuster L."/>
            <person name="Cowan T.M."/>
            <person name="Smanski M.J."/>
            <person name="Chevrette M.G."/>
            <person name="De Carvalho L.P.S."/>
            <person name="Shen B."/>
        </authorList>
    </citation>
    <scope>NUCLEOTIDE SEQUENCE [LARGE SCALE GENOMIC DNA]</scope>
    <source>
        <strain evidence="7 8">NPDC033039</strain>
    </source>
</reference>
<accession>A0ABV2Z4G9</accession>
<gene>
    <name evidence="7" type="ORF">AB0E61_22675</name>
</gene>
<keyword evidence="8" id="KW-1185">Reference proteome</keyword>
<evidence type="ECO:0000256" key="4">
    <source>
        <dbReference type="ARBA" id="ARBA00022989"/>
    </source>
</evidence>
<evidence type="ECO:0000313" key="7">
    <source>
        <dbReference type="EMBL" id="MEU3712885.1"/>
    </source>
</evidence>
<comment type="caution">
    <text evidence="7">The sequence shown here is derived from an EMBL/GenBank/DDBJ whole genome shotgun (WGS) entry which is preliminary data.</text>
</comment>
<dbReference type="PANTHER" id="PTHR42770">
    <property type="entry name" value="AMINO ACID TRANSPORTER-RELATED"/>
    <property type="match status" value="1"/>
</dbReference>
<keyword evidence="5 6" id="KW-0472">Membrane</keyword>
<dbReference type="RefSeq" id="WP_051739520.1">
    <property type="nucleotide sequence ID" value="NZ_JBEZVI010000020.1"/>
</dbReference>
<keyword evidence="2" id="KW-1003">Cell membrane</keyword>
<feature type="transmembrane region" description="Helical" evidence="6">
    <location>
        <begin position="329"/>
        <end position="349"/>
    </location>
</feature>
<keyword evidence="3 6" id="KW-0812">Transmembrane</keyword>
<proteinExistence type="predicted"/>
<feature type="transmembrane region" description="Helical" evidence="6">
    <location>
        <begin position="355"/>
        <end position="382"/>
    </location>
</feature>
<dbReference type="PANTHER" id="PTHR42770:SF7">
    <property type="entry name" value="MEMBRANE PROTEIN"/>
    <property type="match status" value="1"/>
</dbReference>
<dbReference type="PIRSF" id="PIRSF006060">
    <property type="entry name" value="AA_transporter"/>
    <property type="match status" value="1"/>
</dbReference>
<feature type="transmembrane region" description="Helical" evidence="6">
    <location>
        <begin position="389"/>
        <end position="410"/>
    </location>
</feature>
<feature type="transmembrane region" description="Helical" evidence="6">
    <location>
        <begin position="40"/>
        <end position="62"/>
    </location>
</feature>
<evidence type="ECO:0000256" key="3">
    <source>
        <dbReference type="ARBA" id="ARBA00022692"/>
    </source>
</evidence>
<evidence type="ECO:0000256" key="5">
    <source>
        <dbReference type="ARBA" id="ARBA00023136"/>
    </source>
</evidence>
<dbReference type="InterPro" id="IPR002293">
    <property type="entry name" value="AA/rel_permease1"/>
</dbReference>
<organism evidence="7 8">
    <name type="scientific">Streptomyces catenulae</name>
    <dbReference type="NCBI Taxonomy" id="66875"/>
    <lineage>
        <taxon>Bacteria</taxon>
        <taxon>Bacillati</taxon>
        <taxon>Actinomycetota</taxon>
        <taxon>Actinomycetes</taxon>
        <taxon>Kitasatosporales</taxon>
        <taxon>Streptomycetaceae</taxon>
        <taxon>Streptomyces</taxon>
    </lineage>
</organism>
<dbReference type="InterPro" id="IPR050367">
    <property type="entry name" value="APC_superfamily"/>
</dbReference>
<feature type="transmembrane region" description="Helical" evidence="6">
    <location>
        <begin position="82"/>
        <end position="106"/>
    </location>
</feature>
<name>A0ABV2Z4G9_9ACTN</name>
<evidence type="ECO:0000256" key="6">
    <source>
        <dbReference type="SAM" id="Phobius"/>
    </source>
</evidence>
<protein>
    <submittedName>
        <fullName evidence="7">APC family permease</fullName>
    </submittedName>
</protein>
<dbReference type="Pfam" id="PF13520">
    <property type="entry name" value="AA_permease_2"/>
    <property type="match status" value="1"/>
</dbReference>
<sequence>MTVRKIGAWSAFGLAVVVFSPALSMASVGALVSAHAGQAAWLSVLVGAVGVCCVALAVVPFARRYVAGGALYTYIRHVFGDWARLLTAAALSLGYVVGMMALLGAFGLYAGSWLAGLGINGAGRPTAQAVLYCGAAGLAGLLAHRGLDTSARVSLALFAPTLPVVLVVLGAAAARDGLHLDAQLTLEGFSFGGFSQGMAAGVTFLVLFETSAATGAETRDPVRTVPRIIMAVPLVVGAANLLATVLTVRAVQGVRAQLAEGTSPLAALAGAAGLPWLAGVADAALAVSALAALVGLANYGSRVWQAMGEDGVLPARIGARHPRLGTPTAGIVAMSGVSAAALTLLGFLAGGGPFVVYRCVSVLFSYMWVIPYVLICAGAVVLLRRERCLTAVTALTATLGALSFIWLYAGAFLEPPPYPEKAMLWLCPAAIAVGFLLLVLAHRRRRMSPVLTPLDRVEVTP</sequence>
<feature type="transmembrane region" description="Helical" evidence="6">
    <location>
        <begin position="271"/>
        <end position="297"/>
    </location>
</feature>
<comment type="subcellular location">
    <subcellularLocation>
        <location evidence="1">Cell membrane</location>
        <topology evidence="1">Multi-pass membrane protein</topology>
    </subcellularLocation>
</comment>
<evidence type="ECO:0000256" key="2">
    <source>
        <dbReference type="ARBA" id="ARBA00022475"/>
    </source>
</evidence>
<feature type="transmembrane region" description="Helical" evidence="6">
    <location>
        <begin position="194"/>
        <end position="216"/>
    </location>
</feature>
<feature type="transmembrane region" description="Helical" evidence="6">
    <location>
        <begin position="126"/>
        <end position="143"/>
    </location>
</feature>
<dbReference type="Proteomes" id="UP001550853">
    <property type="component" value="Unassembled WGS sequence"/>
</dbReference>
<evidence type="ECO:0000313" key="8">
    <source>
        <dbReference type="Proteomes" id="UP001550853"/>
    </source>
</evidence>
<feature type="transmembrane region" description="Helical" evidence="6">
    <location>
        <begin position="155"/>
        <end position="174"/>
    </location>
</feature>
<feature type="transmembrane region" description="Helical" evidence="6">
    <location>
        <begin position="228"/>
        <end position="251"/>
    </location>
</feature>
<dbReference type="EMBL" id="JBEZVI010000020">
    <property type="protein sequence ID" value="MEU3712885.1"/>
    <property type="molecule type" value="Genomic_DNA"/>
</dbReference>
<dbReference type="Gene3D" id="1.20.1740.10">
    <property type="entry name" value="Amino acid/polyamine transporter I"/>
    <property type="match status" value="1"/>
</dbReference>
<evidence type="ECO:0000256" key="1">
    <source>
        <dbReference type="ARBA" id="ARBA00004651"/>
    </source>
</evidence>
<keyword evidence="4 6" id="KW-1133">Transmembrane helix</keyword>
<feature type="transmembrane region" description="Helical" evidence="6">
    <location>
        <begin position="422"/>
        <end position="441"/>
    </location>
</feature>